<evidence type="ECO:0000256" key="1">
    <source>
        <dbReference type="ARBA" id="ARBA00004141"/>
    </source>
</evidence>
<dbReference type="EMBL" id="JACHXK010000005">
    <property type="protein sequence ID" value="MBB3110745.1"/>
    <property type="molecule type" value="Genomic_DNA"/>
</dbReference>
<dbReference type="GO" id="GO:0009847">
    <property type="term" value="P:spore germination"/>
    <property type="evidence" value="ECO:0007669"/>
    <property type="project" value="InterPro"/>
</dbReference>
<dbReference type="AlphaFoldDB" id="A0A7W5AXT9"/>
<comment type="caution">
    <text evidence="9">The sequence shown here is derived from an EMBL/GenBank/DDBJ whole genome shotgun (WGS) entry which is preliminary data.</text>
</comment>
<feature type="transmembrane region" description="Helical" evidence="8">
    <location>
        <begin position="117"/>
        <end position="135"/>
    </location>
</feature>
<keyword evidence="7 8" id="KW-0472">Membrane</keyword>
<keyword evidence="6 8" id="KW-1133">Transmembrane helix</keyword>
<keyword evidence="3" id="KW-0813">Transport</keyword>
<gene>
    <name evidence="9" type="ORF">FHS18_002812</name>
</gene>
<keyword evidence="10" id="KW-1185">Reference proteome</keyword>
<evidence type="ECO:0000313" key="10">
    <source>
        <dbReference type="Proteomes" id="UP000570361"/>
    </source>
</evidence>
<sequence length="368" mass="40403">MEQGRIGNLQFTVLAGLFTIGDTVLFVPALIASEALKDAWLSAILALLVGLGIIVFYTVLQRKFPAMTLVEILRQLLGSRVGGFVSLLYVFGFLLLIASTLLREVGDFMETQILPNTPIHVVYMLFLVIVVRAVRGGIETIGRTAEISAPWVMLMLMLLILFVLPESRIARVEPVLYGGIKPVVRGSIIFIAVPFLELAAMYMIFPYVESAERIRRNFLVGCAIGGVLLCLVTFLSLTTFGAVMTKDAIYPSYLLAKKIQLGEFLQRIEALMAIIWLFSIYFKLTTCFYGICLGTAQAMGLKEYKPLAFPMAMILIVFSDLIAPNIIAFFAINQVYVLATGTFAIALPLFLLLVARFRGSALGGKSGG</sequence>
<feature type="transmembrane region" description="Helical" evidence="8">
    <location>
        <begin position="336"/>
        <end position="355"/>
    </location>
</feature>
<feature type="transmembrane region" description="Helical" evidence="8">
    <location>
        <begin position="217"/>
        <end position="244"/>
    </location>
</feature>
<evidence type="ECO:0000256" key="5">
    <source>
        <dbReference type="ARBA" id="ARBA00022692"/>
    </source>
</evidence>
<dbReference type="Proteomes" id="UP000570361">
    <property type="component" value="Unassembled WGS sequence"/>
</dbReference>
<evidence type="ECO:0000256" key="8">
    <source>
        <dbReference type="SAM" id="Phobius"/>
    </source>
</evidence>
<organism evidence="9 10">
    <name type="scientific">Paenibacillus phyllosphaerae</name>
    <dbReference type="NCBI Taxonomy" id="274593"/>
    <lineage>
        <taxon>Bacteria</taxon>
        <taxon>Bacillati</taxon>
        <taxon>Bacillota</taxon>
        <taxon>Bacilli</taxon>
        <taxon>Bacillales</taxon>
        <taxon>Paenibacillaceae</taxon>
        <taxon>Paenibacillus</taxon>
    </lineage>
</organism>
<name>A0A7W5AXT9_9BACL</name>
<dbReference type="InterPro" id="IPR004761">
    <property type="entry name" value="Spore_GerAB"/>
</dbReference>
<evidence type="ECO:0000313" key="9">
    <source>
        <dbReference type="EMBL" id="MBB3110745.1"/>
    </source>
</evidence>
<protein>
    <submittedName>
        <fullName evidence="9">Spore germination protein KB</fullName>
    </submittedName>
</protein>
<feature type="transmembrane region" description="Helical" evidence="8">
    <location>
        <begin position="81"/>
        <end position="102"/>
    </location>
</feature>
<feature type="transmembrane region" description="Helical" evidence="8">
    <location>
        <begin position="184"/>
        <end position="205"/>
    </location>
</feature>
<keyword evidence="4" id="KW-0309">Germination</keyword>
<evidence type="ECO:0000256" key="4">
    <source>
        <dbReference type="ARBA" id="ARBA00022544"/>
    </source>
</evidence>
<evidence type="ECO:0000256" key="3">
    <source>
        <dbReference type="ARBA" id="ARBA00022448"/>
    </source>
</evidence>
<dbReference type="PANTHER" id="PTHR34975">
    <property type="entry name" value="SPORE GERMINATION PROTEIN A2"/>
    <property type="match status" value="1"/>
</dbReference>
<evidence type="ECO:0000256" key="6">
    <source>
        <dbReference type="ARBA" id="ARBA00022989"/>
    </source>
</evidence>
<dbReference type="NCBIfam" id="TIGR00912">
    <property type="entry name" value="2A0309"/>
    <property type="match status" value="1"/>
</dbReference>
<comment type="subcellular location">
    <subcellularLocation>
        <location evidence="1">Membrane</location>
        <topology evidence="1">Multi-pass membrane protein</topology>
    </subcellularLocation>
</comment>
<dbReference type="RefSeq" id="WP_183600634.1">
    <property type="nucleotide sequence ID" value="NZ_JACHXK010000005.1"/>
</dbReference>
<evidence type="ECO:0000256" key="7">
    <source>
        <dbReference type="ARBA" id="ARBA00023136"/>
    </source>
</evidence>
<reference evidence="9 10" key="1">
    <citation type="submission" date="2020-08" db="EMBL/GenBank/DDBJ databases">
        <title>Genomic Encyclopedia of Type Strains, Phase III (KMG-III): the genomes of soil and plant-associated and newly described type strains.</title>
        <authorList>
            <person name="Whitman W."/>
        </authorList>
    </citation>
    <scope>NUCLEOTIDE SEQUENCE [LARGE SCALE GENOMIC DNA]</scope>
    <source>
        <strain evidence="9 10">CECT 5862</strain>
    </source>
</reference>
<evidence type="ECO:0000256" key="2">
    <source>
        <dbReference type="ARBA" id="ARBA00007998"/>
    </source>
</evidence>
<proteinExistence type="inferred from homology"/>
<feature type="transmembrane region" description="Helical" evidence="8">
    <location>
        <begin position="307"/>
        <end position="330"/>
    </location>
</feature>
<dbReference type="GO" id="GO:0016020">
    <property type="term" value="C:membrane"/>
    <property type="evidence" value="ECO:0007669"/>
    <property type="project" value="UniProtKB-SubCell"/>
</dbReference>
<feature type="transmembrane region" description="Helical" evidence="8">
    <location>
        <begin position="12"/>
        <end position="33"/>
    </location>
</feature>
<feature type="transmembrane region" description="Helical" evidence="8">
    <location>
        <begin position="39"/>
        <end position="60"/>
    </location>
</feature>
<dbReference type="Pfam" id="PF03845">
    <property type="entry name" value="Spore_permease"/>
    <property type="match status" value="1"/>
</dbReference>
<dbReference type="PANTHER" id="PTHR34975:SF2">
    <property type="entry name" value="SPORE GERMINATION PROTEIN A2"/>
    <property type="match status" value="1"/>
</dbReference>
<keyword evidence="5 8" id="KW-0812">Transmembrane</keyword>
<feature type="transmembrane region" description="Helical" evidence="8">
    <location>
        <begin position="147"/>
        <end position="164"/>
    </location>
</feature>
<accession>A0A7W5AXT9</accession>
<comment type="similarity">
    <text evidence="2">Belongs to the amino acid-polyamine-organocation (APC) superfamily. Spore germination protein (SGP) (TC 2.A.3.9) family.</text>
</comment>
<feature type="transmembrane region" description="Helical" evidence="8">
    <location>
        <begin position="270"/>
        <end position="295"/>
    </location>
</feature>